<keyword evidence="5" id="KW-0520">NAD</keyword>
<dbReference type="PANTHER" id="PTHR10912:SF9">
    <property type="entry name" value="ADP-RIBOSYL CYCLASE_CYCLIC ADP-RIBOSE HYDROLASE"/>
    <property type="match status" value="1"/>
</dbReference>
<dbReference type="SUPFAM" id="SSF52309">
    <property type="entry name" value="N-(deoxy)ribosyltransferase-like"/>
    <property type="match status" value="1"/>
</dbReference>
<dbReference type="PANTHER" id="PTHR10912">
    <property type="entry name" value="ADP-RIBOSYL CYCLASE"/>
    <property type="match status" value="1"/>
</dbReference>
<dbReference type="GO" id="GO:0005886">
    <property type="term" value="C:plasma membrane"/>
    <property type="evidence" value="ECO:0007669"/>
    <property type="project" value="TreeGrafter"/>
</dbReference>
<keyword evidence="6" id="KW-1015">Disulfide bond</keyword>
<proteinExistence type="inferred from homology"/>
<dbReference type="GO" id="GO:0030890">
    <property type="term" value="P:positive regulation of B cell proliferation"/>
    <property type="evidence" value="ECO:0007669"/>
    <property type="project" value="TreeGrafter"/>
</dbReference>
<dbReference type="EC" id="3.2.2.6" evidence="2"/>
<reference evidence="8" key="2">
    <citation type="submission" date="2025-09" db="UniProtKB">
        <authorList>
            <consortium name="Ensembl"/>
        </authorList>
    </citation>
    <scope>IDENTIFICATION</scope>
</reference>
<comment type="similarity">
    <text evidence="1">Belongs to the ADP-ribosyl cyclase family.</text>
</comment>
<dbReference type="Proteomes" id="UP000694546">
    <property type="component" value="Chromosome 23"/>
</dbReference>
<dbReference type="InterPro" id="IPR003193">
    <property type="entry name" value="ADP-ribosyl_cyclase"/>
</dbReference>
<keyword evidence="7" id="KW-0175">Coiled coil</keyword>
<evidence type="ECO:0000256" key="4">
    <source>
        <dbReference type="ARBA" id="ARBA00022801"/>
    </source>
</evidence>
<evidence type="ECO:0000256" key="2">
    <source>
        <dbReference type="ARBA" id="ARBA00011982"/>
    </source>
</evidence>
<dbReference type="AlphaFoldDB" id="A0A8C5A5I5"/>
<evidence type="ECO:0000256" key="1">
    <source>
        <dbReference type="ARBA" id="ARBA00005406"/>
    </source>
</evidence>
<dbReference type="GO" id="GO:0061809">
    <property type="term" value="F:NAD+ nucleosidase activity, cyclic ADP-ribose generating"/>
    <property type="evidence" value="ECO:0007669"/>
    <property type="project" value="UniProtKB-EC"/>
</dbReference>
<evidence type="ECO:0000313" key="8">
    <source>
        <dbReference type="Ensembl" id="ENSGMOP00000025982.1"/>
    </source>
</evidence>
<dbReference type="GO" id="GO:0016849">
    <property type="term" value="F:phosphorus-oxygen lyase activity"/>
    <property type="evidence" value="ECO:0007669"/>
    <property type="project" value="TreeGrafter"/>
</dbReference>
<keyword evidence="3" id="KW-0808">Transferase</keyword>
<evidence type="ECO:0000256" key="7">
    <source>
        <dbReference type="SAM" id="Coils"/>
    </source>
</evidence>
<keyword evidence="4" id="KW-0378">Hydrolase</keyword>
<feature type="coiled-coil region" evidence="7">
    <location>
        <begin position="208"/>
        <end position="242"/>
    </location>
</feature>
<accession>A0A8C5A5I5</accession>
<keyword evidence="9" id="KW-1185">Reference proteome</keyword>
<evidence type="ECO:0000256" key="3">
    <source>
        <dbReference type="ARBA" id="ARBA00022679"/>
    </source>
</evidence>
<sequence>MDKQLIPDTTNAEQVNHLYPSLPISARLNGEELHGVHRGGVENITPAPARQTNMSSADMSSVQAQLDMLWKQREELISINNKWADQYKVMTQYYKAKVREQQPSAKTSQPTHPLNEEMCQNGVEQSVQEKDVKEETSEEKIMSHTDAEQLRVQNAHLTRRGQHQHEEIRRLNQALHQSLESGFVWGESREDPKDNVWKHQAEVYKEDFLKERKDRERLKGKLMEMEKKYRKTHSELHTLKSKRRCQDQNSQDQEQIYTCHGEHHTYCVKVWSAFEQAYVDHDPCQVPPQAYDHLLSIAPPLPKYNWTLFWSGTREVAHQMSGGCYQTLEDTMLGSVLDGKTWCGKQGSNETFDSGCPNWTQCVNNPVRSFWSRASAEFAAVACGDAAVLLNGSSDTPFDPHCTFGSIEVKNFTPGLMKSLTVVLVTKDNVGANCTDESLKNLQKELKPGMKYICKEKTESELLTCKKNQDQSCVPCW</sequence>
<dbReference type="Gene3D" id="3.40.50.720">
    <property type="entry name" value="NAD(P)-binding Rossmann-like Domain"/>
    <property type="match status" value="1"/>
</dbReference>
<dbReference type="Gene3D" id="1.20.82.10">
    <property type="entry name" value="ADP Ribosyl Cyclase, Chain A, domain 1"/>
    <property type="match status" value="1"/>
</dbReference>
<gene>
    <name evidence="8" type="primary">LOC115537078</name>
</gene>
<name>A0A8C5A5I5_GADMO</name>
<protein>
    <recommendedName>
        <fullName evidence="2">ADP-ribosyl cyclase/cyclic ADP-ribose hydrolase</fullName>
        <ecNumber evidence="2">3.2.2.6</ecNumber>
    </recommendedName>
</protein>
<dbReference type="Gene3D" id="1.20.5.990">
    <property type="entry name" value="Nemo cc2-lz domain - 1d5 darpin complex"/>
    <property type="match status" value="1"/>
</dbReference>
<dbReference type="Pfam" id="PF02267">
    <property type="entry name" value="Rib_hydrolayse"/>
    <property type="match status" value="1"/>
</dbReference>
<reference evidence="8" key="1">
    <citation type="submission" date="2025-08" db="UniProtKB">
        <authorList>
            <consortium name="Ensembl"/>
        </authorList>
    </citation>
    <scope>IDENTIFICATION</scope>
</reference>
<dbReference type="GO" id="GO:0016740">
    <property type="term" value="F:transferase activity"/>
    <property type="evidence" value="ECO:0007669"/>
    <property type="project" value="UniProtKB-KW"/>
</dbReference>
<evidence type="ECO:0000256" key="5">
    <source>
        <dbReference type="ARBA" id="ARBA00023027"/>
    </source>
</evidence>
<dbReference type="Ensembl" id="ENSGMOT00000025644.1">
    <property type="protein sequence ID" value="ENSGMOP00000025982.1"/>
    <property type="gene ID" value="ENSGMOG00000009482.2"/>
</dbReference>
<organism evidence="8 9">
    <name type="scientific">Gadus morhua</name>
    <name type="common">Atlantic cod</name>
    <dbReference type="NCBI Taxonomy" id="8049"/>
    <lineage>
        <taxon>Eukaryota</taxon>
        <taxon>Metazoa</taxon>
        <taxon>Chordata</taxon>
        <taxon>Craniata</taxon>
        <taxon>Vertebrata</taxon>
        <taxon>Euteleostomi</taxon>
        <taxon>Actinopterygii</taxon>
        <taxon>Neopterygii</taxon>
        <taxon>Teleostei</taxon>
        <taxon>Neoteleostei</taxon>
        <taxon>Acanthomorphata</taxon>
        <taxon>Zeiogadaria</taxon>
        <taxon>Gadariae</taxon>
        <taxon>Gadiformes</taxon>
        <taxon>Gadoidei</taxon>
        <taxon>Gadidae</taxon>
        <taxon>Gadus</taxon>
    </lineage>
</organism>
<evidence type="ECO:0000313" key="9">
    <source>
        <dbReference type="Proteomes" id="UP000694546"/>
    </source>
</evidence>
<dbReference type="GeneTree" id="ENSGT00390000017291"/>
<evidence type="ECO:0000256" key="6">
    <source>
        <dbReference type="ARBA" id="ARBA00023157"/>
    </source>
</evidence>